<sequence>MKIAVIYSLFAAIAIAANLATQAVVGWIDPTPFRFWTALMAGTGAGLVVKYLLDKQYVFEAHHLKDASDIGKSFLRYAATGLLTTGVFWGLQIAFHHGFPNWTTAKYVGGGVGLIIGYVWKYRLDRQFTFSTP</sequence>
<evidence type="ECO:0000256" key="2">
    <source>
        <dbReference type="ARBA" id="ARBA00022692"/>
    </source>
</evidence>
<keyword evidence="4 5" id="KW-0472">Membrane</keyword>
<organism evidence="7 8">
    <name type="scientific">Haloferula rosea</name>
    <dbReference type="NCBI Taxonomy" id="490093"/>
    <lineage>
        <taxon>Bacteria</taxon>
        <taxon>Pseudomonadati</taxon>
        <taxon>Verrucomicrobiota</taxon>
        <taxon>Verrucomicrobiia</taxon>
        <taxon>Verrucomicrobiales</taxon>
        <taxon>Verrucomicrobiaceae</taxon>
        <taxon>Haloferula</taxon>
    </lineage>
</organism>
<dbReference type="InterPro" id="IPR007267">
    <property type="entry name" value="GtrA_DPMS_TM"/>
</dbReference>
<evidence type="ECO:0000259" key="6">
    <source>
        <dbReference type="Pfam" id="PF04138"/>
    </source>
</evidence>
<feature type="transmembrane region" description="Helical" evidence="5">
    <location>
        <begin position="74"/>
        <end position="95"/>
    </location>
</feature>
<comment type="caution">
    <text evidence="7">The sequence shown here is derived from an EMBL/GenBank/DDBJ whole genome shotgun (WGS) entry which is preliminary data.</text>
</comment>
<feature type="transmembrane region" description="Helical" evidence="5">
    <location>
        <begin position="107"/>
        <end position="124"/>
    </location>
</feature>
<evidence type="ECO:0000313" key="8">
    <source>
        <dbReference type="Proteomes" id="UP000658278"/>
    </source>
</evidence>
<evidence type="ECO:0000256" key="5">
    <source>
        <dbReference type="SAM" id="Phobius"/>
    </source>
</evidence>
<evidence type="ECO:0000256" key="4">
    <source>
        <dbReference type="ARBA" id="ARBA00023136"/>
    </source>
</evidence>
<reference evidence="7" key="1">
    <citation type="submission" date="2021-01" db="EMBL/GenBank/DDBJ databases">
        <title>Modified the classification status of verrucomicrobia.</title>
        <authorList>
            <person name="Feng X."/>
        </authorList>
    </citation>
    <scope>NUCLEOTIDE SEQUENCE</scope>
    <source>
        <strain evidence="7">KCTC 22201</strain>
    </source>
</reference>
<evidence type="ECO:0000313" key="7">
    <source>
        <dbReference type="EMBL" id="MBK1827056.1"/>
    </source>
</evidence>
<feature type="transmembrane region" description="Helical" evidence="5">
    <location>
        <begin position="33"/>
        <end position="53"/>
    </location>
</feature>
<accession>A0A934VFH5</accession>
<dbReference type="GO" id="GO:0016020">
    <property type="term" value="C:membrane"/>
    <property type="evidence" value="ECO:0007669"/>
    <property type="project" value="UniProtKB-SubCell"/>
</dbReference>
<keyword evidence="2 5" id="KW-0812">Transmembrane</keyword>
<dbReference type="GO" id="GO:0000271">
    <property type="term" value="P:polysaccharide biosynthetic process"/>
    <property type="evidence" value="ECO:0007669"/>
    <property type="project" value="InterPro"/>
</dbReference>
<feature type="domain" description="GtrA/DPMS transmembrane" evidence="6">
    <location>
        <begin position="7"/>
        <end position="130"/>
    </location>
</feature>
<dbReference type="Proteomes" id="UP000658278">
    <property type="component" value="Unassembled WGS sequence"/>
</dbReference>
<dbReference type="Pfam" id="PF04138">
    <property type="entry name" value="GtrA_DPMS_TM"/>
    <property type="match status" value="1"/>
</dbReference>
<name>A0A934VFH5_9BACT</name>
<evidence type="ECO:0000256" key="1">
    <source>
        <dbReference type="ARBA" id="ARBA00004141"/>
    </source>
</evidence>
<keyword evidence="3 5" id="KW-1133">Transmembrane helix</keyword>
<evidence type="ECO:0000256" key="3">
    <source>
        <dbReference type="ARBA" id="ARBA00022989"/>
    </source>
</evidence>
<dbReference type="EMBL" id="JAENII010000005">
    <property type="protein sequence ID" value="MBK1827056.1"/>
    <property type="molecule type" value="Genomic_DNA"/>
</dbReference>
<comment type="subcellular location">
    <subcellularLocation>
        <location evidence="1">Membrane</location>
        <topology evidence="1">Multi-pass membrane protein</topology>
    </subcellularLocation>
</comment>
<dbReference type="NCBIfam" id="NF037976">
    <property type="entry name" value="gtrA_1"/>
    <property type="match status" value="1"/>
</dbReference>
<proteinExistence type="predicted"/>
<dbReference type="RefSeq" id="WP_200278504.1">
    <property type="nucleotide sequence ID" value="NZ_JAENII010000005.1"/>
</dbReference>
<gene>
    <name evidence="7" type="ORF">JIN81_08495</name>
</gene>
<keyword evidence="8" id="KW-1185">Reference proteome</keyword>
<dbReference type="AlphaFoldDB" id="A0A934VFH5"/>
<protein>
    <submittedName>
        <fullName evidence="7">GtrA family protein</fullName>
    </submittedName>
</protein>